<gene>
    <name evidence="9" type="ORF">IG193_01875</name>
</gene>
<sequence>MSMQQKNIFIRIDDRFIHGQVTAAWTKKVGATSIWVVNDKIAGNPALKQLQIMLAPPGVSVAVLKIEEAVEKIKNLKNNEKVLMLFENPVDVLAFLEKSGVKVDSVQLGQMGYRAGRVKIEKTFDIGPEDHKALLKLLDMGVKLYYQQLPDFPPKPVDMEQKIRSLRLG</sequence>
<accession>A0A7L9FKA3</accession>
<keyword evidence="5" id="KW-0808">Transferase</keyword>
<dbReference type="GO" id="GO:0005737">
    <property type="term" value="C:cytoplasm"/>
    <property type="evidence" value="ECO:0007669"/>
    <property type="project" value="UniProtKB-SubCell"/>
</dbReference>
<dbReference type="InterPro" id="IPR036667">
    <property type="entry name" value="PTS_IIB_sorbose-sp_sf"/>
</dbReference>
<dbReference type="PROSITE" id="PS51101">
    <property type="entry name" value="PTS_EIIB_TYPE_4"/>
    <property type="match status" value="1"/>
</dbReference>
<dbReference type="Proteomes" id="UP000594121">
    <property type="component" value="Chromosome"/>
</dbReference>
<proteinExistence type="predicted"/>
<dbReference type="InterPro" id="IPR004720">
    <property type="entry name" value="PTS_IIB_sorbose-sp"/>
</dbReference>
<comment type="subcellular location">
    <subcellularLocation>
        <location evidence="1">Cytoplasm</location>
    </subcellularLocation>
</comment>
<evidence type="ECO:0000256" key="7">
    <source>
        <dbReference type="ARBA" id="ARBA00022777"/>
    </source>
</evidence>
<protein>
    <submittedName>
        <fullName evidence="9">PTS sugar transporter subunit IIB</fullName>
    </submittedName>
</protein>
<evidence type="ECO:0000256" key="2">
    <source>
        <dbReference type="ARBA" id="ARBA00022448"/>
    </source>
</evidence>
<evidence type="ECO:0000256" key="5">
    <source>
        <dbReference type="ARBA" id="ARBA00022679"/>
    </source>
</evidence>
<dbReference type="Pfam" id="PF03830">
    <property type="entry name" value="PTSIIB_sorb"/>
    <property type="match status" value="1"/>
</dbReference>
<keyword evidence="7" id="KW-0418">Kinase</keyword>
<feature type="domain" description="PTS EIIB type-4" evidence="8">
    <location>
        <begin position="3"/>
        <end position="168"/>
    </location>
</feature>
<name>A0A7L9FKA3_9CREN</name>
<dbReference type="GO" id="GO:0008982">
    <property type="term" value="F:protein-N(PI)-phosphohistidine-sugar phosphotransferase activity"/>
    <property type="evidence" value="ECO:0007669"/>
    <property type="project" value="InterPro"/>
</dbReference>
<evidence type="ECO:0000256" key="4">
    <source>
        <dbReference type="ARBA" id="ARBA00022597"/>
    </source>
</evidence>
<keyword evidence="4 9" id="KW-0762">Sugar transport</keyword>
<evidence type="ECO:0000256" key="6">
    <source>
        <dbReference type="ARBA" id="ARBA00022683"/>
    </source>
</evidence>
<dbReference type="KEGG" id="thel:IG193_01875"/>
<evidence type="ECO:0000313" key="10">
    <source>
        <dbReference type="Proteomes" id="UP000594121"/>
    </source>
</evidence>
<organism evidence="9 10">
    <name type="scientific">Infirmifilum lucidum</name>
    <dbReference type="NCBI Taxonomy" id="2776706"/>
    <lineage>
        <taxon>Archaea</taxon>
        <taxon>Thermoproteota</taxon>
        <taxon>Thermoprotei</taxon>
        <taxon>Thermofilales</taxon>
        <taxon>Thermofilaceae</taxon>
        <taxon>Infirmifilum</taxon>
    </lineage>
</organism>
<evidence type="ECO:0000313" key="9">
    <source>
        <dbReference type="EMBL" id="QOJ79235.1"/>
    </source>
</evidence>
<dbReference type="SUPFAM" id="SSF52728">
    <property type="entry name" value="PTS IIb component"/>
    <property type="match status" value="1"/>
</dbReference>
<keyword evidence="3" id="KW-0963">Cytoplasm</keyword>
<evidence type="ECO:0000256" key="3">
    <source>
        <dbReference type="ARBA" id="ARBA00022490"/>
    </source>
</evidence>
<keyword evidence="2" id="KW-0813">Transport</keyword>
<dbReference type="InParanoid" id="A0A7L9FKA3"/>
<dbReference type="Gene3D" id="3.40.35.10">
    <property type="entry name" value="Phosphotransferase system, sorbose subfamily IIB component"/>
    <property type="match status" value="1"/>
</dbReference>
<evidence type="ECO:0000259" key="8">
    <source>
        <dbReference type="PROSITE" id="PS51101"/>
    </source>
</evidence>
<keyword evidence="6" id="KW-0598">Phosphotransferase system</keyword>
<dbReference type="EMBL" id="CP062310">
    <property type="protein sequence ID" value="QOJ79235.1"/>
    <property type="molecule type" value="Genomic_DNA"/>
</dbReference>
<evidence type="ECO:0000256" key="1">
    <source>
        <dbReference type="ARBA" id="ARBA00004496"/>
    </source>
</evidence>
<dbReference type="AlphaFoldDB" id="A0A7L9FKA3"/>
<dbReference type="GO" id="GO:0009401">
    <property type="term" value="P:phosphoenolpyruvate-dependent sugar phosphotransferase system"/>
    <property type="evidence" value="ECO:0007669"/>
    <property type="project" value="UniProtKB-KW"/>
</dbReference>
<reference evidence="9 10" key="1">
    <citation type="submission" date="2020-10" db="EMBL/GenBank/DDBJ databases">
        <title>Thermofilum lucidum 3507LT sp. nov. a novel member of Thermofilaceae family isolated from Chile hot spring, and proposal of description order Thermofilales.</title>
        <authorList>
            <person name="Zayulina K.S."/>
            <person name="Elcheninov A.G."/>
            <person name="Toshchakov S.V."/>
            <person name="Kublanov I.V."/>
        </authorList>
    </citation>
    <scope>NUCLEOTIDE SEQUENCE [LARGE SCALE GENOMIC DNA]</scope>
    <source>
        <strain evidence="9 10">3507LT</strain>
    </source>
</reference>
<keyword evidence="10" id="KW-1185">Reference proteome</keyword>
<dbReference type="GO" id="GO:0016301">
    <property type="term" value="F:kinase activity"/>
    <property type="evidence" value="ECO:0007669"/>
    <property type="project" value="UniProtKB-KW"/>
</dbReference>